<dbReference type="InterPro" id="IPR025586">
    <property type="entry name" value="PcfJ"/>
</dbReference>
<name>A6NWQ9_9FIRM</name>
<sequence>MEGARMASENVSKTVSLKDYIIDMQSAAVKGSAQYEVVLENNTDFIIKRRTATTDRELVILVSKGLYYIKDCKTGHIEELKEQSLNTFLRELKDGMVALHEVHWLSNLYRESVGLIMQVITDETLTDMCRHNVLVNTFDPTWYTRYWKQNSKLFIRLYNMFPSMADRKKYQASIPAIFWIEEQYGANEAMFFAEKLVQSGIMELDFNQNGYSYYGHQISHDPGWFLKVMASPHRVNLRRFIDYILFDLYAQGYASVTKSFFVEYLDYLEMQQNFYGKVKEKYPAHFKTEHDVMALKVNQARLLAKCEDFEQQNESIKDLAYSGGGYCIVVPTKPEELAEEGINLSHCVGQYVDRVAGGECHILFLRRRGAPDRSLVTLQLSGKQICQAQGFNRRPITDQERRFLVQWGREKDIQIAV</sequence>
<protein>
    <submittedName>
        <fullName evidence="1">Uncharacterized protein</fullName>
    </submittedName>
</protein>
<evidence type="ECO:0000313" key="2">
    <source>
        <dbReference type="Proteomes" id="UP000003639"/>
    </source>
</evidence>
<dbReference type="Proteomes" id="UP000003639">
    <property type="component" value="Unassembled WGS sequence"/>
</dbReference>
<gene>
    <name evidence="1" type="ORF">BACCAP_02653</name>
</gene>
<reference evidence="1 2" key="2">
    <citation type="submission" date="2007-06" db="EMBL/GenBank/DDBJ databases">
        <title>Draft genome sequence of Pseudoflavonifractor capillosus ATCC 29799.</title>
        <authorList>
            <person name="Sudarsanam P."/>
            <person name="Ley R."/>
            <person name="Guruge J."/>
            <person name="Turnbaugh P.J."/>
            <person name="Mahowald M."/>
            <person name="Liep D."/>
            <person name="Gordon J."/>
        </authorList>
    </citation>
    <scope>NUCLEOTIDE SEQUENCE [LARGE SCALE GENOMIC DNA]</scope>
    <source>
        <strain evidence="1 2">ATCC 29799</strain>
    </source>
</reference>
<organism evidence="1 2">
    <name type="scientific">Pseudoflavonifractor capillosus ATCC 29799</name>
    <dbReference type="NCBI Taxonomy" id="411467"/>
    <lineage>
        <taxon>Bacteria</taxon>
        <taxon>Bacillati</taxon>
        <taxon>Bacillota</taxon>
        <taxon>Clostridia</taxon>
        <taxon>Eubacteriales</taxon>
        <taxon>Oscillospiraceae</taxon>
        <taxon>Pseudoflavonifractor</taxon>
    </lineage>
</organism>
<dbReference type="eggNOG" id="ENOG502Z9PR">
    <property type="taxonomic scope" value="Bacteria"/>
</dbReference>
<dbReference type="AlphaFoldDB" id="A6NWQ9"/>
<evidence type="ECO:0000313" key="1">
    <source>
        <dbReference type="EMBL" id="EDM99596.1"/>
    </source>
</evidence>
<dbReference type="STRING" id="411467.BACCAP_02653"/>
<reference evidence="1 2" key="1">
    <citation type="submission" date="2007-04" db="EMBL/GenBank/DDBJ databases">
        <authorList>
            <person name="Fulton L."/>
            <person name="Clifton S."/>
            <person name="Fulton B."/>
            <person name="Xu J."/>
            <person name="Minx P."/>
            <person name="Pepin K.H."/>
            <person name="Johnson M."/>
            <person name="Thiruvilangam P."/>
            <person name="Bhonagiri V."/>
            <person name="Nash W.E."/>
            <person name="Mardis E.R."/>
            <person name="Wilson R.K."/>
        </authorList>
    </citation>
    <scope>NUCLEOTIDE SEQUENCE [LARGE SCALE GENOMIC DNA]</scope>
    <source>
        <strain evidence="1 2">ATCC 29799</strain>
    </source>
</reference>
<accession>A6NWQ9</accession>
<proteinExistence type="predicted"/>
<keyword evidence="2" id="KW-1185">Reference proteome</keyword>
<dbReference type="EMBL" id="AAXG02000016">
    <property type="protein sequence ID" value="EDM99596.1"/>
    <property type="molecule type" value="Genomic_DNA"/>
</dbReference>
<comment type="caution">
    <text evidence="1">The sequence shown here is derived from an EMBL/GenBank/DDBJ whole genome shotgun (WGS) entry which is preliminary data.</text>
</comment>
<dbReference type="Pfam" id="PF14284">
    <property type="entry name" value="PcfJ"/>
    <property type="match status" value="1"/>
</dbReference>